<evidence type="ECO:0000313" key="2">
    <source>
        <dbReference type="EMBL" id="CAG9861653.1"/>
    </source>
</evidence>
<protein>
    <submittedName>
        <fullName evidence="2">Uncharacterized protein</fullName>
    </submittedName>
</protein>
<organism evidence="2 3">
    <name type="scientific">Phyllotreta striolata</name>
    <name type="common">Striped flea beetle</name>
    <name type="synonym">Crioceris striolata</name>
    <dbReference type="NCBI Taxonomy" id="444603"/>
    <lineage>
        <taxon>Eukaryota</taxon>
        <taxon>Metazoa</taxon>
        <taxon>Ecdysozoa</taxon>
        <taxon>Arthropoda</taxon>
        <taxon>Hexapoda</taxon>
        <taxon>Insecta</taxon>
        <taxon>Pterygota</taxon>
        <taxon>Neoptera</taxon>
        <taxon>Endopterygota</taxon>
        <taxon>Coleoptera</taxon>
        <taxon>Polyphaga</taxon>
        <taxon>Cucujiformia</taxon>
        <taxon>Chrysomeloidea</taxon>
        <taxon>Chrysomelidae</taxon>
        <taxon>Galerucinae</taxon>
        <taxon>Alticini</taxon>
        <taxon>Phyllotreta</taxon>
    </lineage>
</organism>
<dbReference type="EMBL" id="OU900097">
    <property type="protein sequence ID" value="CAG9861653.1"/>
    <property type="molecule type" value="Genomic_DNA"/>
</dbReference>
<evidence type="ECO:0000313" key="3">
    <source>
        <dbReference type="Proteomes" id="UP001153712"/>
    </source>
</evidence>
<reference evidence="2" key="1">
    <citation type="submission" date="2022-01" db="EMBL/GenBank/DDBJ databases">
        <authorList>
            <person name="King R."/>
        </authorList>
    </citation>
    <scope>NUCLEOTIDE SEQUENCE</scope>
</reference>
<name>A0A9N9XQ74_PHYSR</name>
<accession>A0A9N9XQ74</accession>
<dbReference type="AlphaFoldDB" id="A0A9N9XQ74"/>
<feature type="region of interest" description="Disordered" evidence="1">
    <location>
        <begin position="85"/>
        <end position="133"/>
    </location>
</feature>
<dbReference type="Proteomes" id="UP001153712">
    <property type="component" value="Chromosome 4"/>
</dbReference>
<keyword evidence="3" id="KW-1185">Reference proteome</keyword>
<feature type="compositionally biased region" description="Polar residues" evidence="1">
    <location>
        <begin position="90"/>
        <end position="104"/>
    </location>
</feature>
<dbReference type="OrthoDB" id="6691447at2759"/>
<sequence>MLKPTAQRVKCKEANKHAPDKDVELTLELEMDDEVKAIIASPEKHADAMLDVTVLKPRSDDLYTAQKRIMTGEEVKKFIEAMTATERKTSASTSRPAKDTSTGKPNHKSPMDKFAPPTVEPRTSPACKRNLNKPELGSLTEMDKDKIKQVYTASRTFTELNSMFECLNKYQRDVNLKPEEPCTCKNCSILGVLADAQKRPFAAETTRSSTRKLSKEEFNATKKKLADGNWNHSHCQYYFKHLQDRIKSLEARVAAQEERSVAKDYFKRIITKIMTHINKVTSYASQIRMEIPHHNVAKPANNHPKGVSDKYTQKYVVNHAEAPSLGGLWKWGEDFLKPGVDMKNKLISLMEDTLSSLKKSKEKPKEEEIERFVQRFSADLYKTIGRADGSDKREKLVEMEERVNVTYVNSKVLKWKETETTFKLESDKESSMKTVNDHRKVQEIYKVEFMKTLKSTREEDKRKLWSSIWKQAVNNRQDRKDKVTIQIPDRKDPKRRRVEIAYTLGDLEYLLLGQKHTDSRVR</sequence>
<proteinExistence type="predicted"/>
<gene>
    <name evidence="2" type="ORF">PHYEVI_LOCUS7984</name>
</gene>
<evidence type="ECO:0000256" key="1">
    <source>
        <dbReference type="SAM" id="MobiDB-lite"/>
    </source>
</evidence>